<reference evidence="1 2" key="1">
    <citation type="submission" date="2018-04" db="EMBL/GenBank/DDBJ databases">
        <title>Adhaeribacter sp. HMF7616 genome sequencing and assembly.</title>
        <authorList>
            <person name="Kang H."/>
            <person name="Kang J."/>
            <person name="Cha I."/>
            <person name="Kim H."/>
            <person name="Joh K."/>
        </authorList>
    </citation>
    <scope>NUCLEOTIDE SEQUENCE [LARGE SCALE GENOMIC DNA]</scope>
    <source>
        <strain evidence="1 2">HMF7616</strain>
    </source>
</reference>
<keyword evidence="2" id="KW-1185">Reference proteome</keyword>
<dbReference type="AlphaFoldDB" id="A0A369QQM0"/>
<name>A0A369QQM0_9BACT</name>
<gene>
    <name evidence="1" type="ORF">AHMF7616_04216</name>
</gene>
<comment type="caution">
    <text evidence="1">The sequence shown here is derived from an EMBL/GenBank/DDBJ whole genome shotgun (WGS) entry which is preliminary data.</text>
</comment>
<dbReference type="Proteomes" id="UP000253919">
    <property type="component" value="Unassembled WGS sequence"/>
</dbReference>
<proteinExistence type="predicted"/>
<evidence type="ECO:0000313" key="2">
    <source>
        <dbReference type="Proteomes" id="UP000253919"/>
    </source>
</evidence>
<dbReference type="InterPro" id="IPR008993">
    <property type="entry name" value="TIMP-like_OB-fold"/>
</dbReference>
<dbReference type="EMBL" id="QASA01000001">
    <property type="protein sequence ID" value="RDC65586.1"/>
    <property type="molecule type" value="Genomic_DNA"/>
</dbReference>
<accession>A0A369QQM0</accession>
<dbReference type="Gene3D" id="2.40.50.120">
    <property type="match status" value="1"/>
</dbReference>
<protein>
    <submittedName>
        <fullName evidence="1">Uncharacterized protein</fullName>
    </submittedName>
</protein>
<organism evidence="1 2">
    <name type="scientific">Adhaeribacter pallidiroseus</name>
    <dbReference type="NCBI Taxonomy" id="2072847"/>
    <lineage>
        <taxon>Bacteria</taxon>
        <taxon>Pseudomonadati</taxon>
        <taxon>Bacteroidota</taxon>
        <taxon>Cytophagia</taxon>
        <taxon>Cytophagales</taxon>
        <taxon>Hymenobacteraceae</taxon>
        <taxon>Adhaeribacter</taxon>
    </lineage>
</organism>
<evidence type="ECO:0000313" key="1">
    <source>
        <dbReference type="EMBL" id="RDC65586.1"/>
    </source>
</evidence>
<dbReference type="SUPFAM" id="SSF50242">
    <property type="entry name" value="TIMP-like"/>
    <property type="match status" value="1"/>
</dbReference>
<sequence length="148" mass="16897">MEKGYSSVDAVVKGTAISVSDYNYYDTAGLSLTGLKFDPKVYSYMIRKYKAYRIAVTKKFKPELLLPDTITVITGQGGGDCGFEFEIGKEYIVYGDKWTEREIEVSKRKRRTKIKLKEVARENVLRTDICSLTQEVNVTELKKLESIK</sequence>